<name>A0A3P6T1B0_LITSI</name>
<dbReference type="AlphaFoldDB" id="A0A3P6T1B0"/>
<evidence type="ECO:0000313" key="2">
    <source>
        <dbReference type="Proteomes" id="UP000277928"/>
    </source>
</evidence>
<sequence length="89" mass="10324">MDRKWKWTFLVLEAKANSAKMGARYWEVIPDGKTPRSPLVYHQIVMELISLIDNSKLDAPSTDKITFEFNKNSQVIRKGSRSCEYISFP</sequence>
<organism evidence="1 2">
    <name type="scientific">Litomosoides sigmodontis</name>
    <name type="common">Filarial nematode worm</name>
    <dbReference type="NCBI Taxonomy" id="42156"/>
    <lineage>
        <taxon>Eukaryota</taxon>
        <taxon>Metazoa</taxon>
        <taxon>Ecdysozoa</taxon>
        <taxon>Nematoda</taxon>
        <taxon>Chromadorea</taxon>
        <taxon>Rhabditida</taxon>
        <taxon>Spirurina</taxon>
        <taxon>Spiruromorpha</taxon>
        <taxon>Filarioidea</taxon>
        <taxon>Onchocercidae</taxon>
        <taxon>Litomosoides</taxon>
    </lineage>
</organism>
<protein>
    <submittedName>
        <fullName evidence="1">Uncharacterized protein</fullName>
    </submittedName>
</protein>
<proteinExistence type="predicted"/>
<accession>A0A3P6T1B0</accession>
<reference evidence="1 2" key="1">
    <citation type="submission" date="2018-08" db="EMBL/GenBank/DDBJ databases">
        <authorList>
            <person name="Laetsch R D."/>
            <person name="Stevens L."/>
            <person name="Kumar S."/>
            <person name="Blaxter L. M."/>
        </authorList>
    </citation>
    <scope>NUCLEOTIDE SEQUENCE [LARGE SCALE GENOMIC DNA]</scope>
</reference>
<evidence type="ECO:0000313" key="1">
    <source>
        <dbReference type="EMBL" id="VDK76889.1"/>
    </source>
</evidence>
<gene>
    <name evidence="1" type="ORF">NLS_LOCUS3430</name>
</gene>
<dbReference type="OMA" id="VYHQIVM"/>
<dbReference type="Proteomes" id="UP000277928">
    <property type="component" value="Unassembled WGS sequence"/>
</dbReference>
<keyword evidence="2" id="KW-1185">Reference proteome</keyword>
<dbReference type="OrthoDB" id="5776623at2759"/>
<dbReference type="EMBL" id="UYRX01000186">
    <property type="protein sequence ID" value="VDK76889.1"/>
    <property type="molecule type" value="Genomic_DNA"/>
</dbReference>